<comment type="caution">
    <text evidence="1">The sequence shown here is derived from an EMBL/GenBank/DDBJ whole genome shotgun (WGS) entry which is preliminary data.</text>
</comment>
<dbReference type="OrthoDB" id="9777593at2"/>
<reference evidence="1 2" key="1">
    <citation type="submission" date="2016-04" db="EMBL/GenBank/DDBJ databases">
        <title>Genome sequence of Clostridium magnum DSM 2767.</title>
        <authorList>
            <person name="Poehlein A."/>
            <person name="Uhlig R."/>
            <person name="Fischer R."/>
            <person name="Bahl H."/>
            <person name="Daniel R."/>
        </authorList>
    </citation>
    <scope>NUCLEOTIDE SEQUENCE [LARGE SCALE GENOMIC DNA]</scope>
    <source>
        <strain evidence="1 2">DSM 2767</strain>
    </source>
</reference>
<dbReference type="RefSeq" id="WP_066628971.1">
    <property type="nucleotide sequence ID" value="NZ_FQXL01000007.1"/>
</dbReference>
<dbReference type="InterPro" id="IPR036514">
    <property type="entry name" value="SGNH_hydro_sf"/>
</dbReference>
<proteinExistence type="predicted"/>
<dbReference type="Proteomes" id="UP000076603">
    <property type="component" value="Unassembled WGS sequence"/>
</dbReference>
<dbReference type="Gene3D" id="3.40.50.1110">
    <property type="entry name" value="SGNH hydrolase"/>
    <property type="match status" value="1"/>
</dbReference>
<keyword evidence="2" id="KW-1185">Reference proteome</keyword>
<dbReference type="PATRIC" id="fig|1121326.3.peg.5235"/>
<evidence type="ECO:0000313" key="2">
    <source>
        <dbReference type="Proteomes" id="UP000076603"/>
    </source>
</evidence>
<dbReference type="STRING" id="1121326.CLMAG_51780"/>
<accession>A0A161WSB9</accession>
<evidence type="ECO:0008006" key="3">
    <source>
        <dbReference type="Google" id="ProtNLM"/>
    </source>
</evidence>
<organism evidence="1 2">
    <name type="scientific">Clostridium magnum DSM 2767</name>
    <dbReference type="NCBI Taxonomy" id="1121326"/>
    <lineage>
        <taxon>Bacteria</taxon>
        <taxon>Bacillati</taxon>
        <taxon>Bacillota</taxon>
        <taxon>Clostridia</taxon>
        <taxon>Eubacteriales</taxon>
        <taxon>Clostridiaceae</taxon>
        <taxon>Clostridium</taxon>
    </lineage>
</organism>
<protein>
    <recommendedName>
        <fullName evidence="3">GDSL-like lipase/acylhydrolase</fullName>
    </recommendedName>
</protein>
<sequence>MRQVCIGDSLTYGYGVRAKKNWNFIDSFKATNDLIIEFSRWIKKFSNHNNINTLLFRNIYTRIMKI</sequence>
<gene>
    <name evidence="1" type="ORF">CLMAG_51780</name>
</gene>
<dbReference type="AlphaFoldDB" id="A0A161WSB9"/>
<dbReference type="EMBL" id="LWAE01000008">
    <property type="protein sequence ID" value="KZL89678.1"/>
    <property type="molecule type" value="Genomic_DNA"/>
</dbReference>
<name>A0A161WSB9_9CLOT</name>
<evidence type="ECO:0000313" key="1">
    <source>
        <dbReference type="EMBL" id="KZL89678.1"/>
    </source>
</evidence>